<dbReference type="EMBL" id="LAZR01003447">
    <property type="protein sequence ID" value="KKN18227.1"/>
    <property type="molecule type" value="Genomic_DNA"/>
</dbReference>
<protein>
    <recommendedName>
        <fullName evidence="2">TonB-dependent receptor-like beta-barrel domain-containing protein</fullName>
    </recommendedName>
</protein>
<gene>
    <name evidence="1" type="ORF">LCGC14_0957900</name>
</gene>
<sequence length="62" mass="7335">MMYTAGKDPNDWINAEGLMTMDRTWVFKLQLAYNFPWDILASVNYQRMSGRPYALIVRVYPD</sequence>
<organism evidence="1">
    <name type="scientific">marine sediment metagenome</name>
    <dbReference type="NCBI Taxonomy" id="412755"/>
    <lineage>
        <taxon>unclassified sequences</taxon>
        <taxon>metagenomes</taxon>
        <taxon>ecological metagenomes</taxon>
    </lineage>
</organism>
<dbReference type="AlphaFoldDB" id="A0A0F9P1F3"/>
<comment type="caution">
    <text evidence="1">The sequence shown here is derived from an EMBL/GenBank/DDBJ whole genome shotgun (WGS) entry which is preliminary data.</text>
</comment>
<evidence type="ECO:0008006" key="2">
    <source>
        <dbReference type="Google" id="ProtNLM"/>
    </source>
</evidence>
<reference evidence="1" key="1">
    <citation type="journal article" date="2015" name="Nature">
        <title>Complex archaea that bridge the gap between prokaryotes and eukaryotes.</title>
        <authorList>
            <person name="Spang A."/>
            <person name="Saw J.H."/>
            <person name="Jorgensen S.L."/>
            <person name="Zaremba-Niedzwiedzka K."/>
            <person name="Martijn J."/>
            <person name="Lind A.E."/>
            <person name="van Eijk R."/>
            <person name="Schleper C."/>
            <person name="Guy L."/>
            <person name="Ettema T.J."/>
        </authorList>
    </citation>
    <scope>NUCLEOTIDE SEQUENCE</scope>
</reference>
<accession>A0A0F9P1F3</accession>
<proteinExistence type="predicted"/>
<evidence type="ECO:0000313" key="1">
    <source>
        <dbReference type="EMBL" id="KKN18227.1"/>
    </source>
</evidence>
<name>A0A0F9P1F3_9ZZZZ</name>